<keyword evidence="3 4" id="KW-0268">Exocytosis</keyword>
<evidence type="ECO:0000259" key="6">
    <source>
        <dbReference type="Pfam" id="PF03081"/>
    </source>
</evidence>
<comment type="caution">
    <text evidence="7">The sequence shown here is derived from an EMBL/GenBank/DDBJ whole genome shotgun (WGS) entry which is preliminary data.</text>
</comment>
<evidence type="ECO:0000256" key="1">
    <source>
        <dbReference type="ARBA" id="ARBA00006756"/>
    </source>
</evidence>
<dbReference type="GO" id="GO:0006887">
    <property type="term" value="P:exocytosis"/>
    <property type="evidence" value="ECO:0007669"/>
    <property type="project" value="UniProtKB-KW"/>
</dbReference>
<protein>
    <recommendedName>
        <fullName evidence="4">Exocyst complex protein EXO70</fullName>
    </recommendedName>
</protein>
<dbReference type="InterPro" id="IPR016159">
    <property type="entry name" value="Cullin_repeat-like_dom_sf"/>
</dbReference>
<proteinExistence type="inferred from homology"/>
<dbReference type="EMBL" id="JAYKXP010000042">
    <property type="protein sequence ID" value="KAK7038839.1"/>
    <property type="molecule type" value="Genomic_DNA"/>
</dbReference>
<keyword evidence="4" id="KW-0653">Protein transport</keyword>
<sequence>MSIWIPEILINTQRRRTERPKLERDPRKARKRKDCQCGGTKKIDRSCAVIVLDDIENHLSSFPHREEYSKAMDDETAEIELLEQNLNKTRQISQRMTSILNSFDTRLAKLEKSILPLYNSTQILNRRASNIEKALLKIDEVASNQEGIAAEEALILRGFESRIRPQPGHIDDYKDALERLNASIAFKSSDRDSQDTARLVETGAKKLTQLYTKLVAEGSSGSTPPPGSDITKAPFPSTLISNLTPLVAFLRTLPLPSTHPSHPAAPAIMSVLKEAQRGYADMRGNWTRKCLETHGQRVLDRADNIDPVAAGREFGLWVQSVLSVVQDEYSLLVELSPLSGSSIISSSFSTLLKPVLLLLSSNVTSLVAVVKRSLQKYGFIALAAYESLQNLQPIWEEVSSWRGSDGRKGSDEFKEALQAVRSLCMRMFPECLADIKLGATSRASDTSVELLESSVSAVQFLNRLPEVLVASGDILMTLGDGNWKMGEGMSVTKSKIGGADEQVLLEHYVYDIVNTSVTTLNMVAKSQRRPPFGSIFLLNNISYLRKNISLDPKHDTLLDYLSKPTQEILNSNYRTAKSGYFDSNFSPLMQALTDDPKEKPGKSATKEKFTRFYDLLEEVMERHKIAQVLEDDSEEREAIGNDVIKFLIPSLKAFTQKHREKEFSKNPQKYIKMSADAVESQLRSIYR</sequence>
<dbReference type="Proteomes" id="UP001383192">
    <property type="component" value="Unassembled WGS sequence"/>
</dbReference>
<evidence type="ECO:0000256" key="5">
    <source>
        <dbReference type="SAM" id="Coils"/>
    </source>
</evidence>
<dbReference type="GO" id="GO:0015031">
    <property type="term" value="P:protein transport"/>
    <property type="evidence" value="ECO:0007669"/>
    <property type="project" value="UniProtKB-KW"/>
</dbReference>
<comment type="similarity">
    <text evidence="1 4">Belongs to the EXO70 family.</text>
</comment>
<keyword evidence="5" id="KW-0175">Coiled coil</keyword>
<dbReference type="GO" id="GO:0005935">
    <property type="term" value="C:cellular bud neck"/>
    <property type="evidence" value="ECO:0007669"/>
    <property type="project" value="UniProtKB-SubCell"/>
</dbReference>
<evidence type="ECO:0000256" key="3">
    <source>
        <dbReference type="ARBA" id="ARBA00022483"/>
    </source>
</evidence>
<dbReference type="Gene3D" id="1.20.1280.170">
    <property type="entry name" value="Exocyst complex component Exo70"/>
    <property type="match status" value="1"/>
</dbReference>
<accession>A0AAW0CM56</accession>
<dbReference type="PANTHER" id="PTHR12542:SF41">
    <property type="entry name" value="EXOCYST COMPLEX COMPONENT 7"/>
    <property type="match status" value="1"/>
</dbReference>
<comment type="function">
    <text evidence="4">Involved in the secretory pathway as part of the exocyst complex which tethers secretory vesicles to the sites of exocytosis. Also plays a role in the assembly of the exocyst.</text>
</comment>
<dbReference type="GO" id="GO:0000145">
    <property type="term" value="C:exocyst"/>
    <property type="evidence" value="ECO:0007669"/>
    <property type="project" value="InterPro"/>
</dbReference>
<evidence type="ECO:0000256" key="2">
    <source>
        <dbReference type="ARBA" id="ARBA00022448"/>
    </source>
</evidence>
<dbReference type="SUPFAM" id="SSF74788">
    <property type="entry name" value="Cullin repeat-like"/>
    <property type="match status" value="1"/>
</dbReference>
<organism evidence="7 8">
    <name type="scientific">Paramarasmius palmivorus</name>
    <dbReference type="NCBI Taxonomy" id="297713"/>
    <lineage>
        <taxon>Eukaryota</taxon>
        <taxon>Fungi</taxon>
        <taxon>Dikarya</taxon>
        <taxon>Basidiomycota</taxon>
        <taxon>Agaricomycotina</taxon>
        <taxon>Agaricomycetes</taxon>
        <taxon>Agaricomycetidae</taxon>
        <taxon>Agaricales</taxon>
        <taxon>Marasmiineae</taxon>
        <taxon>Marasmiaceae</taxon>
        <taxon>Paramarasmius</taxon>
    </lineage>
</organism>
<name>A0AAW0CM56_9AGAR</name>
<gene>
    <name evidence="7" type="primary">EXO70</name>
    <name evidence="7" type="ORF">VNI00_010469</name>
</gene>
<evidence type="ECO:0000313" key="7">
    <source>
        <dbReference type="EMBL" id="KAK7038839.1"/>
    </source>
</evidence>
<keyword evidence="8" id="KW-1185">Reference proteome</keyword>
<dbReference type="PANTHER" id="PTHR12542">
    <property type="entry name" value="EXOCYST COMPLEX PROTEIN EXO70"/>
    <property type="match status" value="1"/>
</dbReference>
<dbReference type="InterPro" id="IPR046364">
    <property type="entry name" value="Exo70_C"/>
</dbReference>
<dbReference type="GO" id="GO:0005546">
    <property type="term" value="F:phosphatidylinositol-4,5-bisphosphate binding"/>
    <property type="evidence" value="ECO:0007669"/>
    <property type="project" value="InterPro"/>
</dbReference>
<feature type="coiled-coil region" evidence="5">
    <location>
        <begin position="65"/>
        <end position="92"/>
    </location>
</feature>
<keyword evidence="2 4" id="KW-0813">Transport</keyword>
<feature type="domain" description="Exocyst complex subunit Exo70 C-terminal" evidence="6">
    <location>
        <begin position="319"/>
        <end position="683"/>
    </location>
</feature>
<evidence type="ECO:0000313" key="8">
    <source>
        <dbReference type="Proteomes" id="UP001383192"/>
    </source>
</evidence>
<dbReference type="AlphaFoldDB" id="A0AAW0CM56"/>
<comment type="subcellular location">
    <subcellularLocation>
        <location evidence="4">Bud</location>
    </subcellularLocation>
    <subcellularLocation>
        <location evidence="4">Bud neck</location>
    </subcellularLocation>
</comment>
<reference evidence="7 8" key="1">
    <citation type="submission" date="2024-01" db="EMBL/GenBank/DDBJ databases">
        <title>A draft genome for a cacao thread blight-causing isolate of Paramarasmius palmivorus.</title>
        <authorList>
            <person name="Baruah I.K."/>
            <person name="Bukari Y."/>
            <person name="Amoako-Attah I."/>
            <person name="Meinhardt L.W."/>
            <person name="Bailey B.A."/>
            <person name="Cohen S.P."/>
        </authorList>
    </citation>
    <scope>NUCLEOTIDE SEQUENCE [LARGE SCALE GENOMIC DNA]</scope>
    <source>
        <strain evidence="7 8">GH-12</strain>
    </source>
</reference>
<dbReference type="InterPro" id="IPR004140">
    <property type="entry name" value="Exo70"/>
</dbReference>
<dbReference type="Pfam" id="PF03081">
    <property type="entry name" value="Exo70_C"/>
    <property type="match status" value="1"/>
</dbReference>
<evidence type="ECO:0000256" key="4">
    <source>
        <dbReference type="RuleBase" id="RU365026"/>
    </source>
</evidence>